<dbReference type="InterPro" id="IPR022324">
    <property type="entry name" value="Bacilysin_exporter_BacE_put"/>
</dbReference>
<feature type="transmembrane region" description="Helical" evidence="7">
    <location>
        <begin position="178"/>
        <end position="198"/>
    </location>
</feature>
<feature type="transmembrane region" description="Helical" evidence="7">
    <location>
        <begin position="401"/>
        <end position="423"/>
    </location>
</feature>
<dbReference type="Pfam" id="PF05977">
    <property type="entry name" value="MFS_3"/>
    <property type="match status" value="1"/>
</dbReference>
<dbReference type="PRINTS" id="PR01988">
    <property type="entry name" value="EXPORTERBACE"/>
</dbReference>
<feature type="transmembrane region" description="Helical" evidence="7">
    <location>
        <begin position="319"/>
        <end position="337"/>
    </location>
</feature>
<dbReference type="PROSITE" id="PS50850">
    <property type="entry name" value="MFS"/>
    <property type="match status" value="1"/>
</dbReference>
<name>A0ABW1TEV7_9LACO</name>
<feature type="transmembrane region" description="Helical" evidence="7">
    <location>
        <begin position="376"/>
        <end position="395"/>
    </location>
</feature>
<dbReference type="EMBL" id="JBHSSI010000022">
    <property type="protein sequence ID" value="MFC6259834.1"/>
    <property type="molecule type" value="Genomic_DNA"/>
</dbReference>
<dbReference type="PANTHER" id="PTHR23513">
    <property type="entry name" value="INTEGRAL MEMBRANE EFFLUX PROTEIN-RELATED"/>
    <property type="match status" value="1"/>
</dbReference>
<dbReference type="Proteomes" id="UP001596283">
    <property type="component" value="Unassembled WGS sequence"/>
</dbReference>
<evidence type="ECO:0000256" key="5">
    <source>
        <dbReference type="ARBA" id="ARBA00022989"/>
    </source>
</evidence>
<dbReference type="PANTHER" id="PTHR23513:SF6">
    <property type="entry name" value="MAJOR FACILITATOR SUPERFAMILY ASSOCIATED DOMAIN-CONTAINING PROTEIN"/>
    <property type="match status" value="1"/>
</dbReference>
<dbReference type="RefSeq" id="WP_125685485.1">
    <property type="nucleotide sequence ID" value="NZ_JBHSSI010000022.1"/>
</dbReference>
<evidence type="ECO:0000313" key="9">
    <source>
        <dbReference type="EMBL" id="MFC6259834.1"/>
    </source>
</evidence>
<dbReference type="InterPro" id="IPR010290">
    <property type="entry name" value="TM_effector"/>
</dbReference>
<feature type="transmembrane region" description="Helical" evidence="7">
    <location>
        <begin position="343"/>
        <end position="364"/>
    </location>
</feature>
<evidence type="ECO:0000256" key="2">
    <source>
        <dbReference type="ARBA" id="ARBA00022448"/>
    </source>
</evidence>
<dbReference type="SUPFAM" id="SSF103473">
    <property type="entry name" value="MFS general substrate transporter"/>
    <property type="match status" value="1"/>
</dbReference>
<feature type="transmembrane region" description="Helical" evidence="7">
    <location>
        <begin position="288"/>
        <end position="307"/>
    </location>
</feature>
<keyword evidence="10" id="KW-1185">Reference proteome</keyword>
<evidence type="ECO:0000313" key="10">
    <source>
        <dbReference type="Proteomes" id="UP001596283"/>
    </source>
</evidence>
<feature type="domain" description="Major facilitator superfamily (MFS) profile" evidence="8">
    <location>
        <begin position="180"/>
        <end position="433"/>
    </location>
</feature>
<evidence type="ECO:0000256" key="1">
    <source>
        <dbReference type="ARBA" id="ARBA00004651"/>
    </source>
</evidence>
<dbReference type="Gene3D" id="1.20.1250.20">
    <property type="entry name" value="MFS general substrate transporter like domains"/>
    <property type="match status" value="1"/>
</dbReference>
<proteinExistence type="predicted"/>
<evidence type="ECO:0000259" key="8">
    <source>
        <dbReference type="PROSITE" id="PS50850"/>
    </source>
</evidence>
<comment type="caution">
    <text evidence="9">The sequence shown here is derived from an EMBL/GenBank/DDBJ whole genome shotgun (WGS) entry which is preliminary data.</text>
</comment>
<evidence type="ECO:0000256" key="4">
    <source>
        <dbReference type="ARBA" id="ARBA00022692"/>
    </source>
</evidence>
<protein>
    <submittedName>
        <fullName evidence="9">MFS transporter</fullName>
    </submittedName>
</protein>
<keyword evidence="5 7" id="KW-1133">Transmembrane helix</keyword>
<dbReference type="CDD" id="cd06173">
    <property type="entry name" value="MFS_MefA_like"/>
    <property type="match status" value="1"/>
</dbReference>
<keyword evidence="2" id="KW-0813">Transport</keyword>
<dbReference type="InterPro" id="IPR036259">
    <property type="entry name" value="MFS_trans_sf"/>
</dbReference>
<dbReference type="InterPro" id="IPR020846">
    <property type="entry name" value="MFS_dom"/>
</dbReference>
<accession>A0ABW1TEV7</accession>
<feature type="transmembrane region" description="Helical" evidence="7">
    <location>
        <begin position="78"/>
        <end position="100"/>
    </location>
</feature>
<evidence type="ECO:0000256" key="7">
    <source>
        <dbReference type="SAM" id="Phobius"/>
    </source>
</evidence>
<reference evidence="10" key="1">
    <citation type="journal article" date="2019" name="Int. J. Syst. Evol. Microbiol.">
        <title>The Global Catalogue of Microorganisms (GCM) 10K type strain sequencing project: providing services to taxonomists for standard genome sequencing and annotation.</title>
        <authorList>
            <consortium name="The Broad Institute Genomics Platform"/>
            <consortium name="The Broad Institute Genome Sequencing Center for Infectious Disease"/>
            <person name="Wu L."/>
            <person name="Ma J."/>
        </authorList>
    </citation>
    <scope>NUCLEOTIDE SEQUENCE [LARGE SCALE GENOMIC DNA]</scope>
    <source>
        <strain evidence="10">CCM 8908</strain>
    </source>
</reference>
<gene>
    <name evidence="9" type="ORF">ACFP1C_02645</name>
</gene>
<evidence type="ECO:0000256" key="6">
    <source>
        <dbReference type="ARBA" id="ARBA00023136"/>
    </source>
</evidence>
<organism evidence="9 10">
    <name type="scientific">Levilactobacillus fujinensis</name>
    <dbReference type="NCBI Taxonomy" id="2486024"/>
    <lineage>
        <taxon>Bacteria</taxon>
        <taxon>Bacillati</taxon>
        <taxon>Bacillota</taxon>
        <taxon>Bacilli</taxon>
        <taxon>Lactobacillales</taxon>
        <taxon>Lactobacillaceae</taxon>
        <taxon>Levilactobacillus</taxon>
    </lineage>
</organism>
<evidence type="ECO:0000256" key="3">
    <source>
        <dbReference type="ARBA" id="ARBA00022475"/>
    </source>
</evidence>
<comment type="subcellular location">
    <subcellularLocation>
        <location evidence="1">Cell membrane</location>
        <topology evidence="1">Multi-pass membrane protein</topology>
    </subcellularLocation>
</comment>
<keyword evidence="6 7" id="KW-0472">Membrane</keyword>
<feature type="transmembrane region" description="Helical" evidence="7">
    <location>
        <begin position="245"/>
        <end position="268"/>
    </location>
</feature>
<keyword evidence="4 7" id="KW-0812">Transmembrane</keyword>
<sequence>MILKQPPFPTLNYNETCYGDPVSYFWRKSKQAIDSEELIQIPRIFYVLLAGEATSRLGNNFFDIAIMIYLYKVTSNSVVIGLVSGLFNVLVLLNLITGFLADKYLKTRIMQIVDVAQAVLMFVAAVLYFGNDVTVFTIVGISFLSKIMGTFFDPAEDALIPQVIAADHLSQANGLNQGLQMITQIIGMLLGGVLVTLLPIASFALINGATFLVSLVCLTIVNHVLHEQIVVENDETTLGNWYDGIVYVAHHQVLRIIILLAMIVNLTLGPIMGLDVAWIRGTLHASSFMYSVSQVTLMVGIILGNVLVNLVKWSLKHKLLFSLTMMATAVLLMALIQNLIVTLLMMAVIGMAGGFLNVSVFTLIQTRTPGHVLGRVNGAMLAGSNVSLPLGMMLGGLLSGIVSIAVVYIVGAAITLLATLLIVRVDFAEETAS</sequence>
<keyword evidence="3" id="KW-1003">Cell membrane</keyword>